<dbReference type="InterPro" id="IPR005467">
    <property type="entry name" value="His_kinase_dom"/>
</dbReference>
<dbReference type="InterPro" id="IPR003594">
    <property type="entry name" value="HATPase_dom"/>
</dbReference>
<protein>
    <recommendedName>
        <fullName evidence="2">histidine kinase</fullName>
        <ecNumber evidence="2">2.7.13.3</ecNumber>
    </recommendedName>
</protein>
<name>A0A554VP87_9FLAO</name>
<dbReference type="Pfam" id="PF02518">
    <property type="entry name" value="HATPase_c"/>
    <property type="match status" value="1"/>
</dbReference>
<keyword evidence="3" id="KW-0808">Transferase</keyword>
<feature type="domain" description="Histidine kinase" evidence="9">
    <location>
        <begin position="359"/>
        <end position="578"/>
    </location>
</feature>
<dbReference type="InterPro" id="IPR011990">
    <property type="entry name" value="TPR-like_helical_dom_sf"/>
</dbReference>
<keyword evidence="7" id="KW-0472">Membrane</keyword>
<dbReference type="CDD" id="cd00075">
    <property type="entry name" value="HATPase"/>
    <property type="match status" value="1"/>
</dbReference>
<dbReference type="InterPro" id="IPR036097">
    <property type="entry name" value="HisK_dim/P_sf"/>
</dbReference>
<dbReference type="GO" id="GO:0000155">
    <property type="term" value="F:phosphorelay sensor kinase activity"/>
    <property type="evidence" value="ECO:0007669"/>
    <property type="project" value="InterPro"/>
</dbReference>
<dbReference type="EC" id="2.7.13.3" evidence="2"/>
<dbReference type="PRINTS" id="PR00344">
    <property type="entry name" value="BCTRLSENSOR"/>
</dbReference>
<dbReference type="RefSeq" id="WP_143915769.1">
    <property type="nucleotide sequence ID" value="NZ_CANMIK010000008.1"/>
</dbReference>
<comment type="catalytic activity">
    <reaction evidence="1">
        <text>ATP + protein L-histidine = ADP + protein N-phospho-L-histidine.</text>
        <dbReference type="EC" id="2.7.13.3"/>
    </reaction>
</comment>
<keyword evidence="4 10" id="KW-0418">Kinase</keyword>
<evidence type="ECO:0000256" key="7">
    <source>
        <dbReference type="SAM" id="Phobius"/>
    </source>
</evidence>
<keyword evidence="8" id="KW-0732">Signal</keyword>
<dbReference type="InterPro" id="IPR004358">
    <property type="entry name" value="Sig_transdc_His_kin-like_C"/>
</dbReference>
<evidence type="ECO:0000256" key="4">
    <source>
        <dbReference type="ARBA" id="ARBA00022777"/>
    </source>
</evidence>
<keyword evidence="11" id="KW-1185">Reference proteome</keyword>
<keyword evidence="5" id="KW-0902">Two-component regulatory system</keyword>
<dbReference type="OrthoDB" id="9781208at2"/>
<feature type="repeat" description="TPR" evidence="6">
    <location>
        <begin position="156"/>
        <end position="189"/>
    </location>
</feature>
<dbReference type="InterPro" id="IPR019734">
    <property type="entry name" value="TPR_rpt"/>
</dbReference>
<evidence type="ECO:0000256" key="8">
    <source>
        <dbReference type="SAM" id="SignalP"/>
    </source>
</evidence>
<dbReference type="PROSITE" id="PS50109">
    <property type="entry name" value="HIS_KIN"/>
    <property type="match status" value="1"/>
</dbReference>
<dbReference type="PANTHER" id="PTHR43711">
    <property type="entry name" value="TWO-COMPONENT HISTIDINE KINASE"/>
    <property type="match status" value="1"/>
</dbReference>
<dbReference type="SMART" id="SM00387">
    <property type="entry name" value="HATPase_c"/>
    <property type="match status" value="1"/>
</dbReference>
<evidence type="ECO:0000256" key="1">
    <source>
        <dbReference type="ARBA" id="ARBA00000085"/>
    </source>
</evidence>
<feature type="chain" id="PRO_5022229444" description="histidine kinase" evidence="8">
    <location>
        <begin position="23"/>
        <end position="581"/>
    </location>
</feature>
<organism evidence="10 11">
    <name type="scientific">Aquimarina algiphila</name>
    <dbReference type="NCBI Taxonomy" id="2047982"/>
    <lineage>
        <taxon>Bacteria</taxon>
        <taxon>Pseudomonadati</taxon>
        <taxon>Bacteroidota</taxon>
        <taxon>Flavobacteriia</taxon>
        <taxon>Flavobacteriales</taxon>
        <taxon>Flavobacteriaceae</taxon>
        <taxon>Aquimarina</taxon>
    </lineage>
</organism>
<evidence type="ECO:0000313" key="10">
    <source>
        <dbReference type="EMBL" id="TSE10217.1"/>
    </source>
</evidence>
<dbReference type="Gene3D" id="1.25.40.10">
    <property type="entry name" value="Tetratricopeptide repeat domain"/>
    <property type="match status" value="1"/>
</dbReference>
<evidence type="ECO:0000256" key="3">
    <source>
        <dbReference type="ARBA" id="ARBA00022679"/>
    </source>
</evidence>
<dbReference type="EMBL" id="VLNR01000008">
    <property type="protein sequence ID" value="TSE10217.1"/>
    <property type="molecule type" value="Genomic_DNA"/>
</dbReference>
<gene>
    <name evidence="10" type="ORF">FOF46_05600</name>
</gene>
<feature type="transmembrane region" description="Helical" evidence="7">
    <location>
        <begin position="310"/>
        <end position="329"/>
    </location>
</feature>
<dbReference type="PANTHER" id="PTHR43711:SF1">
    <property type="entry name" value="HISTIDINE KINASE 1"/>
    <property type="match status" value="1"/>
</dbReference>
<dbReference type="PROSITE" id="PS50005">
    <property type="entry name" value="TPR"/>
    <property type="match status" value="2"/>
</dbReference>
<keyword evidence="6" id="KW-0802">TPR repeat</keyword>
<dbReference type="InterPro" id="IPR036890">
    <property type="entry name" value="HATPase_C_sf"/>
</dbReference>
<evidence type="ECO:0000259" key="9">
    <source>
        <dbReference type="PROSITE" id="PS50109"/>
    </source>
</evidence>
<dbReference type="Gene3D" id="3.30.565.10">
    <property type="entry name" value="Histidine kinase-like ATPase, C-terminal domain"/>
    <property type="match status" value="1"/>
</dbReference>
<dbReference type="SMART" id="SM00028">
    <property type="entry name" value="TPR"/>
    <property type="match status" value="2"/>
</dbReference>
<evidence type="ECO:0000256" key="2">
    <source>
        <dbReference type="ARBA" id="ARBA00012438"/>
    </source>
</evidence>
<dbReference type="Gene3D" id="1.10.287.130">
    <property type="match status" value="1"/>
</dbReference>
<keyword evidence="7" id="KW-1133">Transmembrane helix</keyword>
<evidence type="ECO:0000256" key="5">
    <source>
        <dbReference type="ARBA" id="ARBA00023012"/>
    </source>
</evidence>
<reference evidence="10 11" key="1">
    <citation type="submission" date="2019-07" db="EMBL/GenBank/DDBJ databases">
        <title>The draft genome sequence of Aquimarina algiphila M91.</title>
        <authorList>
            <person name="Meng X."/>
        </authorList>
    </citation>
    <scope>NUCLEOTIDE SEQUENCE [LARGE SCALE GENOMIC DNA]</scope>
    <source>
        <strain evidence="10 11">M91</strain>
    </source>
</reference>
<feature type="repeat" description="TPR" evidence="6">
    <location>
        <begin position="196"/>
        <end position="229"/>
    </location>
</feature>
<keyword evidence="7" id="KW-0812">Transmembrane</keyword>
<dbReference type="Pfam" id="PF13424">
    <property type="entry name" value="TPR_12"/>
    <property type="match status" value="1"/>
</dbReference>
<dbReference type="AlphaFoldDB" id="A0A554VP87"/>
<dbReference type="SUPFAM" id="SSF55874">
    <property type="entry name" value="ATPase domain of HSP90 chaperone/DNA topoisomerase II/histidine kinase"/>
    <property type="match status" value="1"/>
</dbReference>
<sequence length="581" mass="67217">MGIRTKAIFFPLFLTISTLLFSQQKTNTSLFEKEIKKRSTQFSDKPNFNKAQSFYLAKEWDSTLVYTMKQLNVTTNTEELKNYCHLFRGHSFFQKKTLKEAKRELLMVSKTFYFYNRVKMILGTIALEQSKFKDATHYFKEIEHLSTYELYGIKKSNIEHNLGICYLHLKEFDAAEPYLIKSLKLQEEQKDTLGLIGTYGNIASLYYEQYKDQQAIPYFEKAYRLSKTTTDYTAKQNTARNMAVVEENRKNLSQSLVYRKEYEKWRDSLNDQNKIWEVAELEKQFAVKQKQKEVQVLQAENKIKIAERNGFLYSAIVLLVVLAAGVYFYREKVKTNAIITKQKETLDELNATKDKLFSIVSHDLRSSVHALKTSNTKLVDNLENKNLEVLDGLLQNNSAIVNGAYNLLDNLLHWALLQTQQSYFEITSIRLFFIVEQIAYNYKPLMLEKNVDFKNKVSKSDMVYADQESLKIILRNLIDNAIKFSNPDGEIKIYSRNTDDIYCELIVEDSGVGMNENTRLDLLKDSVLLSKKENENTIGTGLGLQLCKSMIKKNKGKFSVKSELGKGTKMIVSLPKTPPNG</sequence>
<dbReference type="Proteomes" id="UP000318833">
    <property type="component" value="Unassembled WGS sequence"/>
</dbReference>
<evidence type="ECO:0000313" key="11">
    <source>
        <dbReference type="Proteomes" id="UP000318833"/>
    </source>
</evidence>
<comment type="caution">
    <text evidence="10">The sequence shown here is derived from an EMBL/GenBank/DDBJ whole genome shotgun (WGS) entry which is preliminary data.</text>
</comment>
<dbReference type="InterPro" id="IPR050736">
    <property type="entry name" value="Sensor_HK_Regulatory"/>
</dbReference>
<accession>A0A554VP87</accession>
<dbReference type="SUPFAM" id="SSF48452">
    <property type="entry name" value="TPR-like"/>
    <property type="match status" value="1"/>
</dbReference>
<dbReference type="SUPFAM" id="SSF47384">
    <property type="entry name" value="Homodimeric domain of signal transducing histidine kinase"/>
    <property type="match status" value="1"/>
</dbReference>
<proteinExistence type="predicted"/>
<evidence type="ECO:0000256" key="6">
    <source>
        <dbReference type="PROSITE-ProRule" id="PRU00339"/>
    </source>
</evidence>
<feature type="signal peptide" evidence="8">
    <location>
        <begin position="1"/>
        <end position="22"/>
    </location>
</feature>